<keyword evidence="2" id="KW-1133">Transmembrane helix</keyword>
<protein>
    <submittedName>
        <fullName evidence="3">Uncharacterized protein</fullName>
    </submittedName>
</protein>
<evidence type="ECO:0000256" key="2">
    <source>
        <dbReference type="SAM" id="Phobius"/>
    </source>
</evidence>
<dbReference type="AlphaFoldDB" id="A0A1H9HM76"/>
<name>A0A1H9HM76_9ACTN</name>
<keyword evidence="2" id="KW-0812">Transmembrane</keyword>
<sequence length="294" mass="28276">MSTDLRDPASKPPGDGPSPEEKPKPALSITQVVGGALAAMTAAALGSRLSVAGTVVGAALASVVAAVASAFYTSSLRRTSKTVSTVWKTRVRPDGHGGTETVVEEVTEDGTVISPATADDRTGTADRTAPLPATPAAGTDPGRLRRTFGWKKVVLAAVLMFAVAAAALTGLELATGRSLSGGTGTTVGQVADGENKPAPKARSTPTRTRTPSATPSASASASAEPTAAPSASASSTPSAPSSTPPTPQPSPTSSVAPSATASAAPSATPGTSAGAGSGVSGAGGARAAGGSATP</sequence>
<dbReference type="EMBL" id="FOFA01000004">
    <property type="protein sequence ID" value="SEQ63449.1"/>
    <property type="molecule type" value="Genomic_DNA"/>
</dbReference>
<keyword evidence="4" id="KW-1185">Reference proteome</keyword>
<feature type="compositionally biased region" description="Low complexity" evidence="1">
    <location>
        <begin position="251"/>
        <end position="272"/>
    </location>
</feature>
<keyword evidence="2" id="KW-0472">Membrane</keyword>
<evidence type="ECO:0000256" key="1">
    <source>
        <dbReference type="SAM" id="MobiDB-lite"/>
    </source>
</evidence>
<organism evidence="3 4">
    <name type="scientific">Microlunatus flavus</name>
    <dbReference type="NCBI Taxonomy" id="1036181"/>
    <lineage>
        <taxon>Bacteria</taxon>
        <taxon>Bacillati</taxon>
        <taxon>Actinomycetota</taxon>
        <taxon>Actinomycetes</taxon>
        <taxon>Propionibacteriales</taxon>
        <taxon>Propionibacteriaceae</taxon>
        <taxon>Microlunatus</taxon>
    </lineage>
</organism>
<feature type="compositionally biased region" description="Low complexity" evidence="1">
    <location>
        <begin position="186"/>
        <end position="241"/>
    </location>
</feature>
<gene>
    <name evidence="3" type="ORF">SAMN05421756_104317</name>
</gene>
<feature type="region of interest" description="Disordered" evidence="1">
    <location>
        <begin position="1"/>
        <end position="25"/>
    </location>
</feature>
<feature type="transmembrane region" description="Helical" evidence="2">
    <location>
        <begin position="153"/>
        <end position="171"/>
    </location>
</feature>
<feature type="region of interest" description="Disordered" evidence="1">
    <location>
        <begin position="114"/>
        <end position="144"/>
    </location>
</feature>
<proteinExistence type="predicted"/>
<feature type="compositionally biased region" description="Gly residues" evidence="1">
    <location>
        <begin position="273"/>
        <end position="287"/>
    </location>
</feature>
<evidence type="ECO:0000313" key="4">
    <source>
        <dbReference type="Proteomes" id="UP000198504"/>
    </source>
</evidence>
<dbReference type="Proteomes" id="UP000198504">
    <property type="component" value="Unassembled WGS sequence"/>
</dbReference>
<feature type="transmembrane region" description="Helical" evidence="2">
    <location>
        <begin position="51"/>
        <end position="72"/>
    </location>
</feature>
<reference evidence="4" key="1">
    <citation type="submission" date="2016-10" db="EMBL/GenBank/DDBJ databases">
        <authorList>
            <person name="Varghese N."/>
            <person name="Submissions S."/>
        </authorList>
    </citation>
    <scope>NUCLEOTIDE SEQUENCE [LARGE SCALE GENOMIC DNA]</scope>
    <source>
        <strain evidence="4">CGMCC 4.6856</strain>
    </source>
</reference>
<feature type="compositionally biased region" description="Low complexity" evidence="1">
    <location>
        <begin position="125"/>
        <end position="141"/>
    </location>
</feature>
<dbReference type="STRING" id="1036181.SAMN05421756_104317"/>
<accession>A0A1H9HM76</accession>
<dbReference type="RefSeq" id="WP_139209839.1">
    <property type="nucleotide sequence ID" value="NZ_FOFA01000004.1"/>
</dbReference>
<evidence type="ECO:0000313" key="3">
    <source>
        <dbReference type="EMBL" id="SEQ63449.1"/>
    </source>
</evidence>
<feature type="region of interest" description="Disordered" evidence="1">
    <location>
        <begin position="176"/>
        <end position="294"/>
    </location>
</feature>